<keyword evidence="2" id="KW-0547">Nucleotide-binding</keyword>
<sequence length="261" mass="27821">MVRDSQPSADDTARARTTGDDLTSATAASPVTVRCKGVTHEYGDDSSGFRSASSRTVTALRDVSFAVRAGEVVGLVGPSGSGKSTALHVVGGLLEPSAGTVEVLGTDLTGISAAQRTKLRRDHVGFVFQQFHLLPSLSARDNVALPLVERGVSRRERRRRAAESLERVGLGDRLTHRPGELSGGEQQRVAIARALVTDPEIVLADEPTGELDTETGRRVLDLLVDVADDRTVLIATHDERAVAVTDRVLRLLDGEVTTDAR</sequence>
<feature type="domain" description="ABC transporter" evidence="5">
    <location>
        <begin position="33"/>
        <end position="261"/>
    </location>
</feature>
<dbReference type="CDD" id="cd03255">
    <property type="entry name" value="ABC_MJ0796_LolCDE_FtsE"/>
    <property type="match status" value="1"/>
</dbReference>
<reference evidence="7" key="1">
    <citation type="submission" date="2016-10" db="EMBL/GenBank/DDBJ databases">
        <authorList>
            <person name="Varghese N."/>
            <person name="Submissions S."/>
        </authorList>
    </citation>
    <scope>NUCLEOTIDE SEQUENCE [LARGE SCALE GENOMIC DNA]</scope>
    <source>
        <strain evidence="7">DSM 25055</strain>
    </source>
</reference>
<evidence type="ECO:0000256" key="1">
    <source>
        <dbReference type="ARBA" id="ARBA00022448"/>
    </source>
</evidence>
<feature type="region of interest" description="Disordered" evidence="4">
    <location>
        <begin position="1"/>
        <end position="26"/>
    </location>
</feature>
<dbReference type="AlphaFoldDB" id="A0A1H9BWE1"/>
<dbReference type="SMART" id="SM00382">
    <property type="entry name" value="AAA"/>
    <property type="match status" value="1"/>
</dbReference>
<dbReference type="Gene3D" id="3.40.50.300">
    <property type="entry name" value="P-loop containing nucleotide triphosphate hydrolases"/>
    <property type="match status" value="1"/>
</dbReference>
<dbReference type="InterPro" id="IPR017911">
    <property type="entry name" value="MacB-like_ATP-bd"/>
</dbReference>
<dbReference type="GO" id="GO:0098796">
    <property type="term" value="C:membrane protein complex"/>
    <property type="evidence" value="ECO:0007669"/>
    <property type="project" value="UniProtKB-ARBA"/>
</dbReference>
<evidence type="ECO:0000256" key="4">
    <source>
        <dbReference type="SAM" id="MobiDB-lite"/>
    </source>
</evidence>
<evidence type="ECO:0000313" key="7">
    <source>
        <dbReference type="Proteomes" id="UP000199114"/>
    </source>
</evidence>
<accession>A0A1H9BWE1</accession>
<dbReference type="PROSITE" id="PS00211">
    <property type="entry name" value="ABC_TRANSPORTER_1"/>
    <property type="match status" value="1"/>
</dbReference>
<name>A0A1H9BWE1_9EURY</name>
<evidence type="ECO:0000256" key="2">
    <source>
        <dbReference type="ARBA" id="ARBA00022741"/>
    </source>
</evidence>
<evidence type="ECO:0000259" key="5">
    <source>
        <dbReference type="PROSITE" id="PS50893"/>
    </source>
</evidence>
<dbReference type="Pfam" id="PF00005">
    <property type="entry name" value="ABC_tran"/>
    <property type="match status" value="1"/>
</dbReference>
<dbReference type="Proteomes" id="UP000199114">
    <property type="component" value="Unassembled WGS sequence"/>
</dbReference>
<dbReference type="GO" id="GO:0016887">
    <property type="term" value="F:ATP hydrolysis activity"/>
    <property type="evidence" value="ECO:0007669"/>
    <property type="project" value="InterPro"/>
</dbReference>
<organism evidence="6 7">
    <name type="scientific">Natrinema salaciae</name>
    <dbReference type="NCBI Taxonomy" id="1186196"/>
    <lineage>
        <taxon>Archaea</taxon>
        <taxon>Methanobacteriati</taxon>
        <taxon>Methanobacteriota</taxon>
        <taxon>Stenosarchaea group</taxon>
        <taxon>Halobacteria</taxon>
        <taxon>Halobacteriales</taxon>
        <taxon>Natrialbaceae</taxon>
        <taxon>Natrinema</taxon>
    </lineage>
</organism>
<keyword evidence="3 6" id="KW-0067">ATP-binding</keyword>
<dbReference type="InterPro" id="IPR027417">
    <property type="entry name" value="P-loop_NTPase"/>
</dbReference>
<dbReference type="InterPro" id="IPR003439">
    <property type="entry name" value="ABC_transporter-like_ATP-bd"/>
</dbReference>
<dbReference type="InterPro" id="IPR017871">
    <property type="entry name" value="ABC_transporter-like_CS"/>
</dbReference>
<dbReference type="InterPro" id="IPR015854">
    <property type="entry name" value="ABC_transpr_LolD-like"/>
</dbReference>
<dbReference type="SUPFAM" id="SSF52540">
    <property type="entry name" value="P-loop containing nucleoside triphosphate hydrolases"/>
    <property type="match status" value="1"/>
</dbReference>
<dbReference type="GO" id="GO:0005886">
    <property type="term" value="C:plasma membrane"/>
    <property type="evidence" value="ECO:0007669"/>
    <property type="project" value="TreeGrafter"/>
</dbReference>
<dbReference type="GO" id="GO:0005524">
    <property type="term" value="F:ATP binding"/>
    <property type="evidence" value="ECO:0007669"/>
    <property type="project" value="UniProtKB-KW"/>
</dbReference>
<dbReference type="RefSeq" id="WP_090613895.1">
    <property type="nucleotide sequence ID" value="NZ_FOFD01000001.1"/>
</dbReference>
<gene>
    <name evidence="6" type="ORF">SAMN04489841_0875</name>
</gene>
<dbReference type="EMBL" id="FOFD01000001">
    <property type="protein sequence ID" value="SEP93147.1"/>
    <property type="molecule type" value="Genomic_DNA"/>
</dbReference>
<dbReference type="OrthoDB" id="302885at2157"/>
<protein>
    <submittedName>
        <fullName evidence="6">Putative ABC transport system ATP-binding protein</fullName>
    </submittedName>
</protein>
<proteinExistence type="predicted"/>
<keyword evidence="1" id="KW-0813">Transport</keyword>
<evidence type="ECO:0000256" key="3">
    <source>
        <dbReference type="ARBA" id="ARBA00022840"/>
    </source>
</evidence>
<dbReference type="InterPro" id="IPR003593">
    <property type="entry name" value="AAA+_ATPase"/>
</dbReference>
<keyword evidence="7" id="KW-1185">Reference proteome</keyword>
<evidence type="ECO:0000313" key="6">
    <source>
        <dbReference type="EMBL" id="SEP93147.1"/>
    </source>
</evidence>
<dbReference type="STRING" id="1186196.SAMN04489841_0875"/>
<dbReference type="GO" id="GO:0022857">
    <property type="term" value="F:transmembrane transporter activity"/>
    <property type="evidence" value="ECO:0007669"/>
    <property type="project" value="TreeGrafter"/>
</dbReference>
<dbReference type="FunFam" id="3.40.50.300:FF:000032">
    <property type="entry name" value="Export ABC transporter ATP-binding protein"/>
    <property type="match status" value="1"/>
</dbReference>
<dbReference type="PROSITE" id="PS50893">
    <property type="entry name" value="ABC_TRANSPORTER_2"/>
    <property type="match status" value="1"/>
</dbReference>
<dbReference type="PANTHER" id="PTHR24220">
    <property type="entry name" value="IMPORT ATP-BINDING PROTEIN"/>
    <property type="match status" value="1"/>
</dbReference>